<organism evidence="3 4">
    <name type="scientific">Kwoniella dendrophila CBS 6074</name>
    <dbReference type="NCBI Taxonomy" id="1295534"/>
    <lineage>
        <taxon>Eukaryota</taxon>
        <taxon>Fungi</taxon>
        <taxon>Dikarya</taxon>
        <taxon>Basidiomycota</taxon>
        <taxon>Agaricomycotina</taxon>
        <taxon>Tremellomycetes</taxon>
        <taxon>Tremellales</taxon>
        <taxon>Cryptococcaceae</taxon>
        <taxon>Kwoniella</taxon>
    </lineage>
</organism>
<evidence type="ECO:0000313" key="3">
    <source>
        <dbReference type="EMBL" id="WWC86313.1"/>
    </source>
</evidence>
<protein>
    <submittedName>
        <fullName evidence="3">Uncharacterized protein</fullName>
    </submittedName>
</protein>
<dbReference type="EMBL" id="CP144098">
    <property type="protein sequence ID" value="WWC86313.1"/>
    <property type="molecule type" value="Genomic_DNA"/>
</dbReference>
<feature type="region of interest" description="Disordered" evidence="2">
    <location>
        <begin position="380"/>
        <end position="435"/>
    </location>
</feature>
<feature type="compositionally biased region" description="Low complexity" evidence="2">
    <location>
        <begin position="1027"/>
        <end position="1041"/>
    </location>
</feature>
<feature type="compositionally biased region" description="Polar residues" evidence="2">
    <location>
        <begin position="208"/>
        <end position="221"/>
    </location>
</feature>
<feature type="compositionally biased region" description="Polar residues" evidence="2">
    <location>
        <begin position="987"/>
        <end position="1005"/>
    </location>
</feature>
<evidence type="ECO:0000256" key="1">
    <source>
        <dbReference type="SAM" id="Coils"/>
    </source>
</evidence>
<feature type="region of interest" description="Disordered" evidence="2">
    <location>
        <begin position="158"/>
        <end position="349"/>
    </location>
</feature>
<name>A0AAX4JN32_9TREE</name>
<evidence type="ECO:0000256" key="2">
    <source>
        <dbReference type="SAM" id="MobiDB-lite"/>
    </source>
</evidence>
<sequence length="1110" mass="122730">MSVRGRGSSRGLAPPRIIEDRDVLGFGNKKVANLGPPSIQTFSKPPIRGRGGIITPPLGGRGGPSIVRGAIRGGRGLGGFGLATRGGRGLGGFGLATRGGLPPNPSTNSNSIPRYGEADSYRPRYSARLPPPPGSPRHPRLKSEYEEWAEYRLRQKEWERDREEEQWNNSSNTINSDNARSSSGPSSYQSQPSTSRDPIKRYSPPQPTLQDSWSPHQTTRPIPTRNDSQDRFHSSDQAGPSRRPADPIIVDLTEFPPTPPQRNSHISQLPDPANHSSRQHHIFNSSPSLPSTTPLQSKLDPAFKRQPPTGPSSSRPASPINVSSASNTSAKPPVNHIHPISSITQSNISTVDKGKGKAIVTPQILQPQTIEPPVEVKKMIFKPNNPNNPKPKEKEKGGSKEKQQEVQIAVKAEPDAEPEPEPEPSIQQTTKEENMLNEEIDVKPTIKELEHEIEHIEGGIRRSGTVAFTKHELPECWSKNPAEKSQARMAFRKQQRDDMIKQGKKIGGTHWRDDGVAFDWTLPDPVPAPKPLPQTKTVENVTQVDPQSIPLTKKVEAVITQRNPTPPPISIPTKSIPVPVAAATAAADRPAIAAEELMMNDAGSDTTKITDNLSSSSSDNKTIYRGVSYPSKFSSIQLRQENQEDFRTWKDGIITKYTELYSTESRIPTCTAHHKKEEPKMLLSIHPISAENQKIANQRIDNSRLEDQNSNKKKKKLEIDPSQWKNKIFRYYEVFKYPIGLLELEKQKDKTEFASGQTEEWISKISNIVSKPDERGRPTRWTKIHKSIIDEEPILIVLSKDKCKQEIESHNGEKPINLDINLISSLKRKEQVNESGTNPVKYLTHLVARKNKDKLAEIISSNDVNSTSPTTRRPSNIVTSTSQTSSDEALSNKKKSSKRAREAESQSATTAVAPQHDSIAELKTSPSKADKPSKKSKKRHHPSEDNATGANTIPVSSSQSIPSSTTTTKATATSSTANTVTIPQQPPRTTLSTAVPSTFSDNSTPVEPLITVNPTFNNTQEDHDEPSTTSTSISTIPPNITDTKPLITSEKLENLNKLLREKVTEIEKWTKLSTEFPDLKLALNVQIGKTREEIFGLYDNIALEKTNLRI</sequence>
<dbReference type="GeneID" id="91091858"/>
<accession>A0AAX4JN32</accession>
<proteinExistence type="predicted"/>
<feature type="compositionally biased region" description="Basic and acidic residues" evidence="2">
    <location>
        <begin position="390"/>
        <end position="404"/>
    </location>
</feature>
<feature type="compositionally biased region" description="Polar residues" evidence="2">
    <location>
        <begin position="167"/>
        <end position="180"/>
    </location>
</feature>
<feature type="compositionally biased region" description="Polar residues" evidence="2">
    <location>
        <begin position="860"/>
        <end position="889"/>
    </location>
</feature>
<feature type="region of interest" description="Disordered" evidence="2">
    <location>
        <begin position="860"/>
        <end position="1041"/>
    </location>
</feature>
<feature type="compositionally biased region" description="Low complexity" evidence="2">
    <location>
        <begin position="285"/>
        <end position="295"/>
    </location>
</feature>
<keyword evidence="4" id="KW-1185">Reference proteome</keyword>
<evidence type="ECO:0000313" key="4">
    <source>
        <dbReference type="Proteomes" id="UP001355207"/>
    </source>
</evidence>
<reference evidence="3 4" key="1">
    <citation type="submission" date="2024-01" db="EMBL/GenBank/DDBJ databases">
        <title>Comparative genomics of Cryptococcus and Kwoniella reveals pathogenesis evolution and contrasting modes of karyotype evolution via chromosome fusion or intercentromeric recombination.</title>
        <authorList>
            <person name="Coelho M.A."/>
            <person name="David-Palma M."/>
            <person name="Shea T."/>
            <person name="Bowers K."/>
            <person name="McGinley-Smith S."/>
            <person name="Mohammad A.W."/>
            <person name="Gnirke A."/>
            <person name="Yurkov A.M."/>
            <person name="Nowrousian M."/>
            <person name="Sun S."/>
            <person name="Cuomo C.A."/>
            <person name="Heitman J."/>
        </authorList>
    </citation>
    <scope>NUCLEOTIDE SEQUENCE [LARGE SCALE GENOMIC DNA]</scope>
    <source>
        <strain evidence="3 4">CBS 6074</strain>
    </source>
</reference>
<dbReference type="AlphaFoldDB" id="A0AAX4JN32"/>
<gene>
    <name evidence="3" type="ORF">L201_001186</name>
</gene>
<feature type="compositionally biased region" description="Polar residues" evidence="2">
    <location>
        <begin position="311"/>
        <end position="330"/>
    </location>
</feature>
<feature type="compositionally biased region" description="Low complexity" evidence="2">
    <location>
        <begin position="181"/>
        <end position="195"/>
    </location>
</feature>
<dbReference type="RefSeq" id="XP_066073076.1">
    <property type="nucleotide sequence ID" value="XM_066216979.1"/>
</dbReference>
<feature type="region of interest" description="Disordered" evidence="2">
    <location>
        <begin position="94"/>
        <end position="144"/>
    </location>
</feature>
<feature type="region of interest" description="Disordered" evidence="2">
    <location>
        <begin position="34"/>
        <end position="61"/>
    </location>
</feature>
<feature type="compositionally biased region" description="Low complexity" evidence="2">
    <location>
        <begin position="95"/>
        <end position="111"/>
    </location>
</feature>
<keyword evidence="1" id="KW-0175">Coiled coil</keyword>
<feature type="compositionally biased region" description="Low complexity" evidence="2">
    <location>
        <begin position="952"/>
        <end position="981"/>
    </location>
</feature>
<feature type="coiled-coil region" evidence="1">
    <location>
        <begin position="688"/>
        <end position="715"/>
    </location>
</feature>
<dbReference type="Proteomes" id="UP001355207">
    <property type="component" value="Chromosome 1"/>
</dbReference>